<evidence type="ECO:0000256" key="3">
    <source>
        <dbReference type="ARBA" id="ARBA00022737"/>
    </source>
</evidence>
<dbReference type="FunFam" id="2.40.50.140:FF:000103">
    <property type="entry name" value="protein RRP5 homolog"/>
    <property type="match status" value="1"/>
</dbReference>
<name>T1IID0_STRMM</name>
<reference evidence="9" key="1">
    <citation type="submission" date="2011-05" db="EMBL/GenBank/DDBJ databases">
        <authorList>
            <person name="Richards S.R."/>
            <person name="Qu J."/>
            <person name="Jiang H."/>
            <person name="Jhangiani S.N."/>
            <person name="Agravi P."/>
            <person name="Goodspeed R."/>
            <person name="Gross S."/>
            <person name="Mandapat C."/>
            <person name="Jackson L."/>
            <person name="Mathew T."/>
            <person name="Pu L."/>
            <person name="Thornton R."/>
            <person name="Saada N."/>
            <person name="Wilczek-Boney K.B."/>
            <person name="Lee S."/>
            <person name="Kovar C."/>
            <person name="Wu Y."/>
            <person name="Scherer S.E."/>
            <person name="Worley K.C."/>
            <person name="Muzny D.M."/>
            <person name="Gibbs R."/>
        </authorList>
    </citation>
    <scope>NUCLEOTIDE SEQUENCE</scope>
    <source>
        <strain evidence="9">Brora</strain>
    </source>
</reference>
<dbReference type="Gene3D" id="1.25.40.10">
    <property type="entry name" value="Tetratricopeptide repeat domain"/>
    <property type="match status" value="1"/>
</dbReference>
<dbReference type="PANTHER" id="PTHR23270:SF10">
    <property type="entry name" value="PROTEIN RRP5 HOMOLOG"/>
    <property type="match status" value="1"/>
</dbReference>
<dbReference type="InterPro" id="IPR008847">
    <property type="entry name" value="Suf"/>
</dbReference>
<protein>
    <recommendedName>
        <fullName evidence="7">S1 motif domain-containing protein</fullName>
    </recommendedName>
</protein>
<sequence>MYYVLEEKLKMKLEKSKKKSLIKALSPNTIKEKMNILCVISAIKKDKFFMTVPGGLKGILPRTNISRWLSETESLTGMFKVGEALPCHVLHLQSKHPKIILSTDPCLVNENLCCNDFYIGMNLHACVKSKEEYGYVMDVGIPSVKAFLRDTAVTNDEEDNKLRIGQLLKCSITDVISDCIQLKFDRKANTVFPKRMLCLRELIPGQRATVTVRKILKTGLDVGFFNLDGLVHKSHLERQERVPSDYIVGTELNATILYVEPLTKVVRFTLNRVLYKEGVCNMGCSIGDLFPKAIVEADKLNKVFLKITHKLRAVCLKKKMATQNESYEINSKHRCRVIDMNLIDNIIYVSMNREHLALNFTNYSDIKIGDVLLAEVKCVLAKGFQVEVNPLVSGFIPKLHVTDTKKCTLKLNDRVKCKVLQIDPDNSSLILSAKKSIVASNGPMLTSYENVEVGSVVRGVIYHIANDFIRLNFFNNVTGVVRYKSLMSCGVRDPESRFRIGETVSCRVLSCDPEKKRILLTLNESQGITRIEIGKLYTTCEVIRVIFSDIEVMVDGEVTAILPIAHLSDIPNHCTLLNPLIKVGEDLGPVLGFSNQIVNVVTRKRSFIDGRVHGSLSTKAVVPCVLKKIVSSGFLLQMAGDKTGKASFSKMTDYCQDTFEFLQGMSLTCKILKSNSERIQLSTRLSDVWDGNAPAGIEWLKNCLSEKRAIETLLTENTDKVLSTLAKSVNNVVKFHITSKTKDIISGYFNKVHKISASAPNVEGVKSRVGKCVKALVLNADLISKCADLTLITSLVTSEKSIVKVGYTTDAKVILITDEFVVVTLLDGSNSLAYLPVKNHLNDLVGYKNEYALGEVYFVKIVNNEICNGTIAELHIPTENTAKRKRLNKEIVDSQPKKRQKKIDADESEAKLKKGLKRKRGEINENQEKRKRKKLKKAVAEEITNQFNHDDKTEVKCLDVGSTFEWIESWETPNNQVNGHEENCDTVEKSEKPSKKKNRTKKVDDEMIFMKERALADETRLPETEDEFDRLVLASPDSSLVWLQYASFHLMNVQIDKARAMCKRALSIINFREEQERLNVWVALLNLENSYGNNESFKETLQEAERNNDLLKINKHIIEMLQKDNKIEQAIGIFTSLIKRYKKDERIWIDYVTFLMETQQFDLARVTLTRCAANLTSKQLVEVTTKMGHLEFKIGDSERGRTIFENLLANHPKRSDLWSVFIDHEVSAGNIAAARSLLERAISINGASRQMKFLFKKYFEFEKVHGDARSIEHVKRKAKDYIGSQ</sequence>
<feature type="coiled-coil region" evidence="5">
    <location>
        <begin position="1087"/>
        <end position="1114"/>
    </location>
</feature>
<evidence type="ECO:0000313" key="9">
    <source>
        <dbReference type="Proteomes" id="UP000014500"/>
    </source>
</evidence>
<dbReference type="InterPro" id="IPR012340">
    <property type="entry name" value="NA-bd_OB-fold"/>
</dbReference>
<keyword evidence="4" id="KW-0539">Nucleus</keyword>
<dbReference type="EnsemblMetazoa" id="SMAR000626-RA">
    <property type="protein sequence ID" value="SMAR000626-PA"/>
    <property type="gene ID" value="SMAR000626"/>
</dbReference>
<dbReference type="PANTHER" id="PTHR23270">
    <property type="entry name" value="PROGRAMMED CELL DEATH PROTEIN 11 PRE-RRNA PROCESSING PROTEIN RRP5"/>
    <property type="match status" value="1"/>
</dbReference>
<dbReference type="HOGENOM" id="CLU_000845_0_1_1"/>
<dbReference type="SUPFAM" id="SSF50249">
    <property type="entry name" value="Nucleic acid-binding proteins"/>
    <property type="match status" value="5"/>
</dbReference>
<dbReference type="SMART" id="SM00386">
    <property type="entry name" value="HAT"/>
    <property type="match status" value="5"/>
</dbReference>
<dbReference type="GO" id="GO:0006364">
    <property type="term" value="P:rRNA processing"/>
    <property type="evidence" value="ECO:0007669"/>
    <property type="project" value="UniProtKB-KW"/>
</dbReference>
<evidence type="ECO:0000256" key="5">
    <source>
        <dbReference type="SAM" id="Coils"/>
    </source>
</evidence>
<accession>T1IID0</accession>
<feature type="compositionally biased region" description="Basic and acidic residues" evidence="6">
    <location>
        <begin position="979"/>
        <end position="993"/>
    </location>
</feature>
<evidence type="ECO:0000256" key="4">
    <source>
        <dbReference type="ARBA" id="ARBA00023242"/>
    </source>
</evidence>
<dbReference type="PhylomeDB" id="T1IID0"/>
<feature type="region of interest" description="Disordered" evidence="6">
    <location>
        <begin position="973"/>
        <end position="1002"/>
    </location>
</feature>
<feature type="domain" description="S1 motif" evidence="7">
    <location>
        <begin position="454"/>
        <end position="523"/>
    </location>
</feature>
<evidence type="ECO:0000313" key="8">
    <source>
        <dbReference type="EnsemblMetazoa" id="SMAR000626-PA"/>
    </source>
</evidence>
<organism evidence="8 9">
    <name type="scientific">Strigamia maritima</name>
    <name type="common">European centipede</name>
    <name type="synonym">Geophilus maritimus</name>
    <dbReference type="NCBI Taxonomy" id="126957"/>
    <lineage>
        <taxon>Eukaryota</taxon>
        <taxon>Metazoa</taxon>
        <taxon>Ecdysozoa</taxon>
        <taxon>Arthropoda</taxon>
        <taxon>Myriapoda</taxon>
        <taxon>Chilopoda</taxon>
        <taxon>Pleurostigmophora</taxon>
        <taxon>Geophilomorpha</taxon>
        <taxon>Linotaeniidae</taxon>
        <taxon>Strigamia</taxon>
    </lineage>
</organism>
<dbReference type="Pfam" id="PF05843">
    <property type="entry name" value="Suf"/>
    <property type="match status" value="1"/>
</dbReference>
<dbReference type="Pfam" id="PF00575">
    <property type="entry name" value="S1"/>
    <property type="match status" value="2"/>
</dbReference>
<dbReference type="Gene3D" id="2.40.50.140">
    <property type="entry name" value="Nucleic acid-binding proteins"/>
    <property type="match status" value="5"/>
</dbReference>
<dbReference type="InterPro" id="IPR003107">
    <property type="entry name" value="HAT"/>
</dbReference>
<evidence type="ECO:0000259" key="7">
    <source>
        <dbReference type="PROSITE" id="PS50126"/>
    </source>
</evidence>
<dbReference type="InterPro" id="IPR045209">
    <property type="entry name" value="Rrp5"/>
</dbReference>
<dbReference type="eggNOG" id="KOG1070">
    <property type="taxonomic scope" value="Eukaryota"/>
</dbReference>
<dbReference type="OMA" id="EAACIMQ"/>
<evidence type="ECO:0000256" key="1">
    <source>
        <dbReference type="ARBA" id="ARBA00004604"/>
    </source>
</evidence>
<dbReference type="EMBL" id="AFFK01014253">
    <property type="status" value="NOT_ANNOTATED_CDS"/>
    <property type="molecule type" value="Genomic_DNA"/>
</dbReference>
<dbReference type="GO" id="GO:0032040">
    <property type="term" value="C:small-subunit processome"/>
    <property type="evidence" value="ECO:0007669"/>
    <property type="project" value="TreeGrafter"/>
</dbReference>
<dbReference type="STRING" id="126957.T1IID0"/>
<dbReference type="InterPro" id="IPR011990">
    <property type="entry name" value="TPR-like_helical_dom_sf"/>
</dbReference>
<evidence type="ECO:0000256" key="6">
    <source>
        <dbReference type="SAM" id="MobiDB-lite"/>
    </source>
</evidence>
<feature type="domain" description="S1 motif" evidence="7">
    <location>
        <begin position="27"/>
        <end position="104"/>
    </location>
</feature>
<feature type="region of interest" description="Disordered" evidence="6">
    <location>
        <begin position="892"/>
        <end position="936"/>
    </location>
</feature>
<feature type="compositionally biased region" description="Basic and acidic residues" evidence="6">
    <location>
        <begin position="892"/>
        <end position="912"/>
    </location>
</feature>
<feature type="domain" description="S1 motif" evidence="7">
    <location>
        <begin position="369"/>
        <end position="434"/>
    </location>
</feature>
<keyword evidence="3" id="KW-0677">Repeat</keyword>
<dbReference type="SMART" id="SM00316">
    <property type="entry name" value="S1"/>
    <property type="match status" value="7"/>
</dbReference>
<dbReference type="GO" id="GO:0003723">
    <property type="term" value="F:RNA binding"/>
    <property type="evidence" value="ECO:0007669"/>
    <property type="project" value="TreeGrafter"/>
</dbReference>
<dbReference type="InterPro" id="IPR003029">
    <property type="entry name" value="S1_domain"/>
</dbReference>
<keyword evidence="2" id="KW-0698">rRNA processing</keyword>
<evidence type="ECO:0000256" key="2">
    <source>
        <dbReference type="ARBA" id="ARBA00022552"/>
    </source>
</evidence>
<keyword evidence="5" id="KW-0175">Coiled coil</keyword>
<dbReference type="PROSITE" id="PS50126">
    <property type="entry name" value="S1"/>
    <property type="match status" value="4"/>
</dbReference>
<dbReference type="SUPFAM" id="SSF48452">
    <property type="entry name" value="TPR-like"/>
    <property type="match status" value="2"/>
</dbReference>
<dbReference type="Proteomes" id="UP000014500">
    <property type="component" value="Unassembled WGS sequence"/>
</dbReference>
<keyword evidence="9" id="KW-1185">Reference proteome</keyword>
<reference evidence="8" key="2">
    <citation type="submission" date="2015-02" db="UniProtKB">
        <authorList>
            <consortium name="EnsemblMetazoa"/>
        </authorList>
    </citation>
    <scope>IDENTIFICATION</scope>
</reference>
<feature type="domain" description="S1 motif" evidence="7">
    <location>
        <begin position="200"/>
        <end position="271"/>
    </location>
</feature>
<proteinExistence type="predicted"/>
<comment type="subcellular location">
    <subcellularLocation>
        <location evidence="1">Nucleus</location>
        <location evidence="1">Nucleolus</location>
    </subcellularLocation>
</comment>